<organism evidence="3 4">
    <name type="scientific">Daphnia magna</name>
    <dbReference type="NCBI Taxonomy" id="35525"/>
    <lineage>
        <taxon>Eukaryota</taxon>
        <taxon>Metazoa</taxon>
        <taxon>Ecdysozoa</taxon>
        <taxon>Arthropoda</taxon>
        <taxon>Crustacea</taxon>
        <taxon>Branchiopoda</taxon>
        <taxon>Diplostraca</taxon>
        <taxon>Cladocera</taxon>
        <taxon>Anomopoda</taxon>
        <taxon>Daphniidae</taxon>
        <taxon>Daphnia</taxon>
    </lineage>
</organism>
<feature type="compositionally biased region" description="Basic residues" evidence="1">
    <location>
        <begin position="156"/>
        <end position="165"/>
    </location>
</feature>
<dbReference type="EMBL" id="JAOYFB010000036">
    <property type="protein sequence ID" value="KAK4020096.1"/>
    <property type="molecule type" value="Genomic_DNA"/>
</dbReference>
<feature type="signal peptide" evidence="2">
    <location>
        <begin position="1"/>
        <end position="16"/>
    </location>
</feature>
<dbReference type="Proteomes" id="UP001234178">
    <property type="component" value="Unassembled WGS sequence"/>
</dbReference>
<feature type="compositionally biased region" description="Basic and acidic residues" evidence="1">
    <location>
        <begin position="393"/>
        <end position="414"/>
    </location>
</feature>
<name>A0ABR0A4N1_9CRUS</name>
<keyword evidence="4" id="KW-1185">Reference proteome</keyword>
<feature type="region of interest" description="Disordered" evidence="1">
    <location>
        <begin position="348"/>
        <end position="487"/>
    </location>
</feature>
<feature type="compositionally biased region" description="Polar residues" evidence="1">
    <location>
        <begin position="462"/>
        <end position="476"/>
    </location>
</feature>
<feature type="compositionally biased region" description="Basic residues" evidence="1">
    <location>
        <begin position="415"/>
        <end position="424"/>
    </location>
</feature>
<protein>
    <submittedName>
        <fullName evidence="3">Uncharacterized protein</fullName>
    </submittedName>
</protein>
<evidence type="ECO:0000313" key="3">
    <source>
        <dbReference type="EMBL" id="KAK4020096.1"/>
    </source>
</evidence>
<comment type="caution">
    <text evidence="3">The sequence shown here is derived from an EMBL/GenBank/DDBJ whole genome shotgun (WGS) entry which is preliminary data.</text>
</comment>
<feature type="compositionally biased region" description="Polar residues" evidence="1">
    <location>
        <begin position="506"/>
        <end position="515"/>
    </location>
</feature>
<feature type="compositionally biased region" description="Basic residues" evidence="1">
    <location>
        <begin position="205"/>
        <end position="223"/>
    </location>
</feature>
<feature type="region of interest" description="Disordered" evidence="1">
    <location>
        <begin position="102"/>
        <end position="285"/>
    </location>
</feature>
<accession>A0ABR0A4N1</accession>
<reference evidence="3 4" key="1">
    <citation type="journal article" date="2023" name="Nucleic Acids Res.">
        <title>The hologenome of Daphnia magna reveals possible DNA methylation and microbiome-mediated evolution of the host genome.</title>
        <authorList>
            <person name="Chaturvedi A."/>
            <person name="Li X."/>
            <person name="Dhandapani V."/>
            <person name="Marshall H."/>
            <person name="Kissane S."/>
            <person name="Cuenca-Cambronero M."/>
            <person name="Asole G."/>
            <person name="Calvet F."/>
            <person name="Ruiz-Romero M."/>
            <person name="Marangio P."/>
            <person name="Guigo R."/>
            <person name="Rago D."/>
            <person name="Mirbahai L."/>
            <person name="Eastwood N."/>
            <person name="Colbourne J.K."/>
            <person name="Zhou J."/>
            <person name="Mallon E."/>
            <person name="Orsini L."/>
        </authorList>
    </citation>
    <scope>NUCLEOTIDE SEQUENCE [LARGE SCALE GENOMIC DNA]</scope>
    <source>
        <strain evidence="3">LRV0_1</strain>
    </source>
</reference>
<feature type="compositionally biased region" description="Basic and acidic residues" evidence="1">
    <location>
        <begin position="440"/>
        <end position="450"/>
    </location>
</feature>
<feature type="compositionally biased region" description="Basic and acidic residues" evidence="1">
    <location>
        <begin position="527"/>
        <end position="545"/>
    </location>
</feature>
<feature type="region of interest" description="Disordered" evidence="1">
    <location>
        <begin position="306"/>
        <end position="334"/>
    </location>
</feature>
<feature type="region of interest" description="Disordered" evidence="1">
    <location>
        <begin position="499"/>
        <end position="555"/>
    </location>
</feature>
<evidence type="ECO:0000313" key="4">
    <source>
        <dbReference type="Proteomes" id="UP001234178"/>
    </source>
</evidence>
<proteinExistence type="predicted"/>
<evidence type="ECO:0000256" key="2">
    <source>
        <dbReference type="SAM" id="SignalP"/>
    </source>
</evidence>
<gene>
    <name evidence="3" type="ORF">OUZ56_002091</name>
</gene>
<keyword evidence="2" id="KW-0732">Signal</keyword>
<evidence type="ECO:0000256" key="1">
    <source>
        <dbReference type="SAM" id="MobiDB-lite"/>
    </source>
</evidence>
<feature type="compositionally biased region" description="Basic and acidic residues" evidence="1">
    <location>
        <begin position="359"/>
        <end position="374"/>
    </location>
</feature>
<feature type="compositionally biased region" description="Basic and acidic residues" evidence="1">
    <location>
        <begin position="425"/>
        <end position="434"/>
    </location>
</feature>
<sequence>MKSFVLVLIIVAAVYAVDNPPKRYGECDTDRSMKELLEEIGELEEEMQQEGDEVDSDKIVREASGAVLAPLAHRSKRNSVEKKEKARLVEIDALVEKLWADKEKQANGEAAIDAPITEQKEEHDTEPEVKTPRKKVSHPRFENTSTSEYTHDRRKLERSKHGRKDGKKDNRKTATAVQDEVNSDEDPIDAEKPADTKPAIEKAGERKHHRIENHKKKITKHHKKEESDEDPDSATSVPEDSPTVKPRKVSAPVEPATVESEPITDAPEESFISDSVPPSPAADPVTVASEDLAPFVSENLAPVPTEDSALVGSTDSATVTPADPTTIASTGVSDDVAHEEITDSLSQAINIGQARLKRHDTVVESKIDKRTEKQKQHKPTTVSDRSVASAESDVPRKEKSNIEHKNKTSEEDRVSRKHGSPTKKAHLDEKEGKEKKTKPQKKDEQPEHTVGRHIPVKAAQNGGANNRTNVRVTVKQTPAPKSDDMGKVGSEEVIHAKIHQAKHKSNNFATASPKNVKSGAKNASAARARDGVPNKEKTPAVREEQASDSTAKPPA</sequence>
<feature type="chain" id="PRO_5046812781" evidence="2">
    <location>
        <begin position="17"/>
        <end position="555"/>
    </location>
</feature>
<feature type="compositionally biased region" description="Basic and acidic residues" evidence="1">
    <location>
        <begin position="189"/>
        <end position="204"/>
    </location>
</feature>
<feature type="compositionally biased region" description="Basic and acidic residues" evidence="1">
    <location>
        <begin position="118"/>
        <end position="131"/>
    </location>
</feature>